<dbReference type="SUPFAM" id="SSF56712">
    <property type="entry name" value="Prokaryotic type I DNA topoisomerase"/>
    <property type="match status" value="1"/>
</dbReference>
<keyword evidence="2" id="KW-0238">DNA-binding</keyword>
<comment type="function">
    <text evidence="2">Introduces a single-strand break via transesterification at a target site in duplex DNA. Releases the supercoiling and torsional tension of DNA introduced during the DNA replication and transcription by transiently cleaving and rejoining one strand of the DNA duplex. The scissile phosphodiester is attacked by the catalytic tyrosine of the enzyme, resulting in the formation of a DNA-(5'-phosphotyrosyl)-enzyme intermediate and the expulsion of a 3'-OH DNA strand.</text>
</comment>
<dbReference type="Pfam" id="PF01131">
    <property type="entry name" value="Topoisom_bac"/>
    <property type="match status" value="1"/>
</dbReference>
<dbReference type="GO" id="GO:0006281">
    <property type="term" value="P:DNA repair"/>
    <property type="evidence" value="ECO:0007669"/>
    <property type="project" value="TreeGrafter"/>
</dbReference>
<evidence type="ECO:0000259" key="3">
    <source>
        <dbReference type="PROSITE" id="PS52039"/>
    </source>
</evidence>
<dbReference type="GO" id="GO:0006310">
    <property type="term" value="P:DNA recombination"/>
    <property type="evidence" value="ECO:0007669"/>
    <property type="project" value="TreeGrafter"/>
</dbReference>
<dbReference type="GO" id="GO:0003677">
    <property type="term" value="F:DNA binding"/>
    <property type="evidence" value="ECO:0007669"/>
    <property type="project" value="UniProtKB-KW"/>
</dbReference>
<dbReference type="PROSITE" id="PS52039">
    <property type="entry name" value="TOPO_IA_2"/>
    <property type="match status" value="1"/>
</dbReference>
<keyword evidence="1 2" id="KW-0413">Isomerase</keyword>
<protein>
    <recommendedName>
        <fullName evidence="2">DNA topoisomerase</fullName>
        <ecNumber evidence="2">5.6.2.1</ecNumber>
    </recommendedName>
</protein>
<dbReference type="OrthoDB" id="430051at2759"/>
<dbReference type="InterPro" id="IPR000380">
    <property type="entry name" value="Topo_IA"/>
</dbReference>
<sequence length="132" mass="14807">MTETELIALMDANGIGTDATIADHIDKIILRNYIVRRKSGKTEIFIPTSLGISLIQAFDKILVDRISLSKPFLRRALEGFLVRISNGEISKLDVINQLLPLYKQAFLRSSESSQVMILTFLDTNRRLDAGTL</sequence>
<evidence type="ECO:0000256" key="2">
    <source>
        <dbReference type="RuleBase" id="RU362092"/>
    </source>
</evidence>
<evidence type="ECO:0000256" key="1">
    <source>
        <dbReference type="ARBA" id="ARBA00023235"/>
    </source>
</evidence>
<comment type="caution">
    <text evidence="4">The sequence shown here is derived from an EMBL/GenBank/DDBJ whole genome shotgun (WGS) entry which is preliminary data.</text>
</comment>
<evidence type="ECO:0000313" key="5">
    <source>
        <dbReference type="Proteomes" id="UP000649328"/>
    </source>
</evidence>
<keyword evidence="5" id="KW-1185">Reference proteome</keyword>
<dbReference type="Proteomes" id="UP000649328">
    <property type="component" value="Unassembled WGS sequence"/>
</dbReference>
<comment type="similarity">
    <text evidence="2">Belongs to the type IA topoisomerase family.</text>
</comment>
<evidence type="ECO:0000313" key="4">
    <source>
        <dbReference type="EMBL" id="KAF8000436.1"/>
    </source>
</evidence>
<dbReference type="InterPro" id="IPR013497">
    <property type="entry name" value="Topo_IA_cen"/>
</dbReference>
<dbReference type="PANTHER" id="PTHR11390">
    <property type="entry name" value="PROKARYOTIC DNA TOPOISOMERASE"/>
    <property type="match status" value="1"/>
</dbReference>
<gene>
    <name evidence="4" type="ORF">HF325_005365</name>
</gene>
<comment type="catalytic activity">
    <reaction evidence="2">
        <text>ATP-independent breakage of single-stranded DNA, followed by passage and rejoining.</text>
        <dbReference type="EC" id="5.6.2.1"/>
    </reaction>
</comment>
<dbReference type="AlphaFoldDB" id="A0A8H7GPT5"/>
<dbReference type="PANTHER" id="PTHR11390:SF21">
    <property type="entry name" value="DNA TOPOISOMERASE 3-ALPHA"/>
    <property type="match status" value="1"/>
</dbReference>
<dbReference type="Gene3D" id="1.10.460.10">
    <property type="entry name" value="Topoisomerase I, domain 2"/>
    <property type="match status" value="1"/>
</dbReference>
<dbReference type="EMBL" id="JACBPP010000007">
    <property type="protein sequence ID" value="KAF8000436.1"/>
    <property type="molecule type" value="Genomic_DNA"/>
</dbReference>
<dbReference type="GO" id="GO:0006265">
    <property type="term" value="P:DNA topological change"/>
    <property type="evidence" value="ECO:0007669"/>
    <property type="project" value="InterPro"/>
</dbReference>
<dbReference type="GO" id="GO:0031422">
    <property type="term" value="C:RecQ family helicase-topoisomerase III complex"/>
    <property type="evidence" value="ECO:0007669"/>
    <property type="project" value="TreeGrafter"/>
</dbReference>
<dbReference type="InterPro" id="IPR023405">
    <property type="entry name" value="Topo_IA_core_domain"/>
</dbReference>
<dbReference type="GO" id="GO:0005634">
    <property type="term" value="C:nucleus"/>
    <property type="evidence" value="ECO:0007669"/>
    <property type="project" value="TreeGrafter"/>
</dbReference>
<feature type="domain" description="Topo IA-type catalytic" evidence="3">
    <location>
        <begin position="1"/>
        <end position="106"/>
    </location>
</feature>
<proteinExistence type="inferred from homology"/>
<dbReference type="GO" id="GO:0003917">
    <property type="term" value="F:DNA topoisomerase type I (single strand cut, ATP-independent) activity"/>
    <property type="evidence" value="ECO:0007669"/>
    <property type="project" value="UniProtKB-EC"/>
</dbReference>
<dbReference type="EC" id="5.6.2.1" evidence="2"/>
<name>A0A8H7GPT5_9ASCO</name>
<keyword evidence="2" id="KW-0799">Topoisomerase</keyword>
<organism evidence="4 5">
    <name type="scientific">Metschnikowia pulcherrima</name>
    <dbReference type="NCBI Taxonomy" id="27326"/>
    <lineage>
        <taxon>Eukaryota</taxon>
        <taxon>Fungi</taxon>
        <taxon>Dikarya</taxon>
        <taxon>Ascomycota</taxon>
        <taxon>Saccharomycotina</taxon>
        <taxon>Pichiomycetes</taxon>
        <taxon>Metschnikowiaceae</taxon>
        <taxon>Metschnikowia</taxon>
    </lineage>
</organism>
<reference evidence="4" key="1">
    <citation type="submission" date="2020-10" db="EMBL/GenBank/DDBJ databases">
        <title>The Whole-Genome Sequence of Metschnikowia persimmonesis, a Novel Endophytic Yeast Species Isolated from Medicinal Plant Diospyros kaki Thumb.</title>
        <authorList>
            <person name="Rahmat E."/>
            <person name="Kang Y."/>
        </authorList>
    </citation>
    <scope>NUCLEOTIDE SEQUENCE</scope>
    <source>
        <strain evidence="4">KIOM G15050</strain>
    </source>
</reference>
<accession>A0A8H7GPT5</accession>
<dbReference type="InterPro" id="IPR013824">
    <property type="entry name" value="Topo_IA_cen_sub1"/>
</dbReference>